<protein>
    <submittedName>
        <fullName evidence="6">HMG box domain-containing protein</fullName>
    </submittedName>
</protein>
<dbReference type="InterPro" id="IPR036910">
    <property type="entry name" value="HMG_box_dom_sf"/>
</dbReference>
<evidence type="ECO:0000256" key="2">
    <source>
        <dbReference type="PROSITE-ProRule" id="PRU00267"/>
    </source>
</evidence>
<keyword evidence="2" id="KW-0539">Nucleus</keyword>
<sequence>MARTMKLLADRKRSPPTQVNMLNYVRPKEDAPATSGKGSKPKGALTPYFCFLRENRETINADGKQKSFVKAAAAEWKKLEDKSKYEQMAKEDKERYQREMARYNRQ</sequence>
<keyword evidence="1 2" id="KW-0238">DNA-binding</keyword>
<evidence type="ECO:0000313" key="5">
    <source>
        <dbReference type="Proteomes" id="UP000887578"/>
    </source>
</evidence>
<name>A0A914PH10_9BILA</name>
<dbReference type="InterPro" id="IPR009071">
    <property type="entry name" value="HMG_box_dom"/>
</dbReference>
<dbReference type="SMART" id="SM00398">
    <property type="entry name" value="HMG"/>
    <property type="match status" value="1"/>
</dbReference>
<proteinExistence type="predicted"/>
<dbReference type="SUPFAM" id="SSF47095">
    <property type="entry name" value="HMG-box"/>
    <property type="match status" value="1"/>
</dbReference>
<dbReference type="GO" id="GO:0005634">
    <property type="term" value="C:nucleus"/>
    <property type="evidence" value="ECO:0007669"/>
    <property type="project" value="UniProtKB-UniRule"/>
</dbReference>
<dbReference type="Gene3D" id="1.10.30.10">
    <property type="entry name" value="High mobility group box domain"/>
    <property type="match status" value="1"/>
</dbReference>
<dbReference type="PANTHER" id="PTHR48112:SF22">
    <property type="entry name" value="MITOCHONDRIAL TRANSCRIPTION FACTOR A, ISOFORM B"/>
    <property type="match status" value="1"/>
</dbReference>
<feature type="region of interest" description="Disordered" evidence="3">
    <location>
        <begin position="86"/>
        <end position="106"/>
    </location>
</feature>
<reference evidence="6" key="1">
    <citation type="submission" date="2022-11" db="UniProtKB">
        <authorList>
            <consortium name="WormBaseParasite"/>
        </authorList>
    </citation>
    <scope>IDENTIFICATION</scope>
</reference>
<dbReference type="AlphaFoldDB" id="A0A914PH10"/>
<dbReference type="PANTHER" id="PTHR48112">
    <property type="entry name" value="HIGH MOBILITY GROUP PROTEIN DSP1"/>
    <property type="match status" value="1"/>
</dbReference>
<evidence type="ECO:0000256" key="1">
    <source>
        <dbReference type="ARBA" id="ARBA00023125"/>
    </source>
</evidence>
<organism evidence="5 6">
    <name type="scientific">Panagrolaimus davidi</name>
    <dbReference type="NCBI Taxonomy" id="227884"/>
    <lineage>
        <taxon>Eukaryota</taxon>
        <taxon>Metazoa</taxon>
        <taxon>Ecdysozoa</taxon>
        <taxon>Nematoda</taxon>
        <taxon>Chromadorea</taxon>
        <taxon>Rhabditida</taxon>
        <taxon>Tylenchina</taxon>
        <taxon>Panagrolaimomorpha</taxon>
        <taxon>Panagrolaimoidea</taxon>
        <taxon>Panagrolaimidae</taxon>
        <taxon>Panagrolaimus</taxon>
    </lineage>
</organism>
<feature type="DNA-binding region" description="HMG box" evidence="2">
    <location>
        <begin position="41"/>
        <end position="104"/>
    </location>
</feature>
<dbReference type="GO" id="GO:0006357">
    <property type="term" value="P:regulation of transcription by RNA polymerase II"/>
    <property type="evidence" value="ECO:0007669"/>
    <property type="project" value="TreeGrafter"/>
</dbReference>
<dbReference type="GO" id="GO:0003677">
    <property type="term" value="F:DNA binding"/>
    <property type="evidence" value="ECO:0007669"/>
    <property type="project" value="UniProtKB-UniRule"/>
</dbReference>
<dbReference type="InterPro" id="IPR050342">
    <property type="entry name" value="HMGB"/>
</dbReference>
<evidence type="ECO:0000313" key="6">
    <source>
        <dbReference type="WBParaSite" id="PDA_v2.g17577.t1"/>
    </source>
</evidence>
<feature type="domain" description="HMG box" evidence="4">
    <location>
        <begin position="41"/>
        <end position="104"/>
    </location>
</feature>
<evidence type="ECO:0000256" key="3">
    <source>
        <dbReference type="SAM" id="MobiDB-lite"/>
    </source>
</evidence>
<evidence type="ECO:0000259" key="4">
    <source>
        <dbReference type="PROSITE" id="PS50118"/>
    </source>
</evidence>
<dbReference type="PROSITE" id="PS50118">
    <property type="entry name" value="HMG_BOX_2"/>
    <property type="match status" value="1"/>
</dbReference>
<dbReference type="Proteomes" id="UP000887578">
    <property type="component" value="Unplaced"/>
</dbReference>
<dbReference type="WBParaSite" id="PDA_v2.g17577.t1">
    <property type="protein sequence ID" value="PDA_v2.g17577.t1"/>
    <property type="gene ID" value="PDA_v2.g17577"/>
</dbReference>
<keyword evidence="5" id="KW-1185">Reference proteome</keyword>
<accession>A0A914PH10</accession>
<dbReference type="Pfam" id="PF09011">
    <property type="entry name" value="HMG_box_2"/>
    <property type="match status" value="1"/>
</dbReference>